<reference evidence="1" key="1">
    <citation type="journal article" date="2020" name="Nat. Commun.">
        <title>Large-scale genome sequencing of mycorrhizal fungi provides insights into the early evolution of symbiotic traits.</title>
        <authorList>
            <person name="Miyauchi S."/>
            <person name="Kiss E."/>
            <person name="Kuo A."/>
            <person name="Drula E."/>
            <person name="Kohler A."/>
            <person name="Sanchez-Garcia M."/>
            <person name="Morin E."/>
            <person name="Andreopoulos B."/>
            <person name="Barry K.W."/>
            <person name="Bonito G."/>
            <person name="Buee M."/>
            <person name="Carver A."/>
            <person name="Chen C."/>
            <person name="Cichocki N."/>
            <person name="Clum A."/>
            <person name="Culley D."/>
            <person name="Crous P.W."/>
            <person name="Fauchery L."/>
            <person name="Girlanda M."/>
            <person name="Hayes R.D."/>
            <person name="Keri Z."/>
            <person name="LaButti K."/>
            <person name="Lipzen A."/>
            <person name="Lombard V."/>
            <person name="Magnuson J."/>
            <person name="Maillard F."/>
            <person name="Murat C."/>
            <person name="Nolan M."/>
            <person name="Ohm R.A."/>
            <person name="Pangilinan J."/>
            <person name="Pereira M.F."/>
            <person name="Perotto S."/>
            <person name="Peter M."/>
            <person name="Pfister S."/>
            <person name="Riley R."/>
            <person name="Sitrit Y."/>
            <person name="Stielow J.B."/>
            <person name="Szollosi G."/>
            <person name="Zifcakova L."/>
            <person name="Stursova M."/>
            <person name="Spatafora J.W."/>
            <person name="Tedersoo L."/>
            <person name="Vaario L.M."/>
            <person name="Yamada A."/>
            <person name="Yan M."/>
            <person name="Wang P."/>
            <person name="Xu J."/>
            <person name="Bruns T."/>
            <person name="Baldrian P."/>
            <person name="Vilgalys R."/>
            <person name="Dunand C."/>
            <person name="Henrissat B."/>
            <person name="Grigoriev I.V."/>
            <person name="Hibbett D."/>
            <person name="Nagy L.G."/>
            <person name="Martin F.M."/>
        </authorList>
    </citation>
    <scope>NUCLEOTIDE SEQUENCE</scope>
    <source>
        <strain evidence="1">UP504</strain>
    </source>
</reference>
<dbReference type="InterPro" id="IPR029058">
    <property type="entry name" value="AB_hydrolase_fold"/>
</dbReference>
<dbReference type="AlphaFoldDB" id="A0A9P6DXR2"/>
<sequence>MRTIPLISRRFGVWATARGHIYSPHCALPREHVVDRPAAAAPDTDFTLRAIKGVIGIEGIYDIDLLLQSFPSMYYRKFIQQAFGVKSSYSDADTTSYMCAEGGEEIRWLIIHSNGDQLVDRIQAENMFKRLRVLFQSGPTSVKYDFAFQEDHDEVLLSHTLPRLVAGFISLQL</sequence>
<dbReference type="Gene3D" id="3.40.50.1820">
    <property type="entry name" value="alpha/beta hydrolase"/>
    <property type="match status" value="1"/>
</dbReference>
<comment type="caution">
    <text evidence="1">The sequence shown here is derived from an EMBL/GenBank/DDBJ whole genome shotgun (WGS) entry which is preliminary data.</text>
</comment>
<protein>
    <submittedName>
        <fullName evidence="1">Uncharacterized protein</fullName>
    </submittedName>
</protein>
<evidence type="ECO:0000313" key="2">
    <source>
        <dbReference type="Proteomes" id="UP000886523"/>
    </source>
</evidence>
<dbReference type="Proteomes" id="UP000886523">
    <property type="component" value="Unassembled WGS sequence"/>
</dbReference>
<evidence type="ECO:0000313" key="1">
    <source>
        <dbReference type="EMBL" id="KAF9514883.1"/>
    </source>
</evidence>
<keyword evidence="2" id="KW-1185">Reference proteome</keyword>
<proteinExistence type="predicted"/>
<name>A0A9P6DXR2_9AGAM</name>
<organism evidence="1 2">
    <name type="scientific">Hydnum rufescens UP504</name>
    <dbReference type="NCBI Taxonomy" id="1448309"/>
    <lineage>
        <taxon>Eukaryota</taxon>
        <taxon>Fungi</taxon>
        <taxon>Dikarya</taxon>
        <taxon>Basidiomycota</taxon>
        <taxon>Agaricomycotina</taxon>
        <taxon>Agaricomycetes</taxon>
        <taxon>Cantharellales</taxon>
        <taxon>Hydnaceae</taxon>
        <taxon>Hydnum</taxon>
    </lineage>
</organism>
<dbReference type="OrthoDB" id="6495301at2759"/>
<gene>
    <name evidence="1" type="ORF">BS47DRAFT_1451081</name>
</gene>
<dbReference type="EMBL" id="MU128956">
    <property type="protein sequence ID" value="KAF9514883.1"/>
    <property type="molecule type" value="Genomic_DNA"/>
</dbReference>
<accession>A0A9P6DXR2</accession>